<dbReference type="AlphaFoldDB" id="A0A0A9EFR9"/>
<reference evidence="1" key="2">
    <citation type="journal article" date="2015" name="Data Brief">
        <title>Shoot transcriptome of the giant reed, Arundo donax.</title>
        <authorList>
            <person name="Barrero R.A."/>
            <person name="Guerrero F.D."/>
            <person name="Moolhuijzen P."/>
            <person name="Goolsby J.A."/>
            <person name="Tidwell J."/>
            <person name="Bellgard S.E."/>
            <person name="Bellgard M.I."/>
        </authorList>
    </citation>
    <scope>NUCLEOTIDE SEQUENCE</scope>
    <source>
        <tissue evidence="1">Shoot tissue taken approximately 20 cm above the soil surface</tissue>
    </source>
</reference>
<evidence type="ECO:0000313" key="1">
    <source>
        <dbReference type="EMBL" id="JAD97868.1"/>
    </source>
</evidence>
<proteinExistence type="predicted"/>
<organism evidence="1">
    <name type="scientific">Arundo donax</name>
    <name type="common">Giant reed</name>
    <name type="synonym">Donax arundinaceus</name>
    <dbReference type="NCBI Taxonomy" id="35708"/>
    <lineage>
        <taxon>Eukaryota</taxon>
        <taxon>Viridiplantae</taxon>
        <taxon>Streptophyta</taxon>
        <taxon>Embryophyta</taxon>
        <taxon>Tracheophyta</taxon>
        <taxon>Spermatophyta</taxon>
        <taxon>Magnoliopsida</taxon>
        <taxon>Liliopsida</taxon>
        <taxon>Poales</taxon>
        <taxon>Poaceae</taxon>
        <taxon>PACMAD clade</taxon>
        <taxon>Arundinoideae</taxon>
        <taxon>Arundineae</taxon>
        <taxon>Arundo</taxon>
    </lineage>
</organism>
<accession>A0A0A9EFR9</accession>
<dbReference type="EMBL" id="GBRH01200027">
    <property type="protein sequence ID" value="JAD97868.1"/>
    <property type="molecule type" value="Transcribed_RNA"/>
</dbReference>
<name>A0A0A9EFR9_ARUDO</name>
<reference evidence="1" key="1">
    <citation type="submission" date="2014-09" db="EMBL/GenBank/DDBJ databases">
        <authorList>
            <person name="Magalhaes I.L.F."/>
            <person name="Oliveira U."/>
            <person name="Santos F.R."/>
            <person name="Vidigal T.H.D.A."/>
            <person name="Brescovit A.D."/>
            <person name="Santos A.J."/>
        </authorList>
    </citation>
    <scope>NUCLEOTIDE SEQUENCE</scope>
    <source>
        <tissue evidence="1">Shoot tissue taken approximately 20 cm above the soil surface</tissue>
    </source>
</reference>
<sequence>MERMLKQTSSEQQDAYQNSNRWFCMRGMVNSLQLTEKVKMVDAILCTDPRRV</sequence>
<protein>
    <submittedName>
        <fullName evidence="1">Uncharacterized protein</fullName>
    </submittedName>
</protein>